<evidence type="ECO:0000256" key="3">
    <source>
        <dbReference type="SAM" id="MobiDB-lite"/>
    </source>
</evidence>
<dbReference type="GeneID" id="9802589"/>
<dbReference type="GO" id="GO:0004806">
    <property type="term" value="F:triacylglycerol lipase activity"/>
    <property type="evidence" value="ECO:0007669"/>
    <property type="project" value="TreeGrafter"/>
</dbReference>
<dbReference type="RefSeq" id="XP_003103925.2">
    <property type="nucleotide sequence ID" value="XM_003103877.2"/>
</dbReference>
<keyword evidence="2" id="KW-0442">Lipid degradation</keyword>
<feature type="region of interest" description="Disordered" evidence="3">
    <location>
        <begin position="1"/>
        <end position="25"/>
    </location>
</feature>
<keyword evidence="1 2" id="KW-0443">Lipid metabolism</keyword>
<feature type="domain" description="PNPLA" evidence="4">
    <location>
        <begin position="125"/>
        <end position="297"/>
    </location>
</feature>
<feature type="short sequence motif" description="GXGXXG" evidence="2">
    <location>
        <begin position="129"/>
        <end position="134"/>
    </location>
</feature>
<reference evidence="5 6" key="1">
    <citation type="submission" date="2019-12" db="EMBL/GenBank/DDBJ databases">
        <title>Chromosome-level assembly of the Caenorhabditis remanei genome.</title>
        <authorList>
            <person name="Teterina A.A."/>
            <person name="Willis J.H."/>
            <person name="Phillips P.C."/>
        </authorList>
    </citation>
    <scope>NUCLEOTIDE SEQUENCE [LARGE SCALE GENOMIC DNA]</scope>
    <source>
        <strain evidence="5 6">PX506</strain>
        <tissue evidence="5">Whole organism</tissue>
    </source>
</reference>
<dbReference type="InterPro" id="IPR016035">
    <property type="entry name" value="Acyl_Trfase/lysoPLipase"/>
</dbReference>
<proteinExistence type="predicted"/>
<organism evidence="5 6">
    <name type="scientific">Caenorhabditis remanei</name>
    <name type="common">Caenorhabditis vulgaris</name>
    <dbReference type="NCBI Taxonomy" id="31234"/>
    <lineage>
        <taxon>Eukaryota</taxon>
        <taxon>Metazoa</taxon>
        <taxon>Ecdysozoa</taxon>
        <taxon>Nematoda</taxon>
        <taxon>Chromadorea</taxon>
        <taxon>Rhabditida</taxon>
        <taxon>Rhabditina</taxon>
        <taxon>Rhabditomorpha</taxon>
        <taxon>Rhabditoidea</taxon>
        <taxon>Rhabditidae</taxon>
        <taxon>Peloderinae</taxon>
        <taxon>Caenorhabditis</taxon>
    </lineage>
</organism>
<evidence type="ECO:0000313" key="5">
    <source>
        <dbReference type="EMBL" id="KAF1763295.1"/>
    </source>
</evidence>
<feature type="compositionally biased region" description="Basic and acidic residues" evidence="3">
    <location>
        <begin position="1"/>
        <end position="13"/>
    </location>
</feature>
<feature type="short sequence motif" description="DGA/G" evidence="2">
    <location>
        <begin position="284"/>
        <end position="286"/>
    </location>
</feature>
<dbReference type="GO" id="GO:0005737">
    <property type="term" value="C:cytoplasm"/>
    <property type="evidence" value="ECO:0007669"/>
    <property type="project" value="TreeGrafter"/>
</dbReference>
<dbReference type="InterPro" id="IPR002641">
    <property type="entry name" value="PNPLA_dom"/>
</dbReference>
<dbReference type="KEGG" id="crq:GCK72_011561"/>
<feature type="compositionally biased region" description="Low complexity" evidence="3">
    <location>
        <begin position="65"/>
        <end position="79"/>
    </location>
</feature>
<feature type="active site" description="Proton acceptor" evidence="2">
    <location>
        <position position="284"/>
    </location>
</feature>
<accession>A0A6A5H846</accession>
<dbReference type="EMBL" id="WUAV01000003">
    <property type="protein sequence ID" value="KAF1763295.1"/>
    <property type="molecule type" value="Genomic_DNA"/>
</dbReference>
<dbReference type="PROSITE" id="PS51635">
    <property type="entry name" value="PNPLA"/>
    <property type="match status" value="1"/>
</dbReference>
<dbReference type="GO" id="GO:0019433">
    <property type="term" value="P:triglyceride catabolic process"/>
    <property type="evidence" value="ECO:0007669"/>
    <property type="project" value="TreeGrafter"/>
</dbReference>
<evidence type="ECO:0000259" key="4">
    <source>
        <dbReference type="PROSITE" id="PS51635"/>
    </source>
</evidence>
<dbReference type="SUPFAM" id="SSF52151">
    <property type="entry name" value="FabD/lysophospholipase-like"/>
    <property type="match status" value="1"/>
</dbReference>
<evidence type="ECO:0000256" key="2">
    <source>
        <dbReference type="PROSITE-ProRule" id="PRU01161"/>
    </source>
</evidence>
<evidence type="ECO:0000256" key="1">
    <source>
        <dbReference type="ARBA" id="ARBA00023098"/>
    </source>
</evidence>
<dbReference type="Pfam" id="PF01734">
    <property type="entry name" value="Patatin"/>
    <property type="match status" value="1"/>
</dbReference>
<evidence type="ECO:0000313" key="6">
    <source>
        <dbReference type="Proteomes" id="UP000483820"/>
    </source>
</evidence>
<protein>
    <recommendedName>
        <fullName evidence="4">PNPLA domain-containing protein</fullName>
    </recommendedName>
</protein>
<feature type="region of interest" description="Disordered" evidence="3">
    <location>
        <begin position="49"/>
        <end position="100"/>
    </location>
</feature>
<keyword evidence="2" id="KW-0378">Hydrolase</keyword>
<dbReference type="Proteomes" id="UP000483820">
    <property type="component" value="Chromosome III"/>
</dbReference>
<dbReference type="InterPro" id="IPR033562">
    <property type="entry name" value="PLPL"/>
</dbReference>
<dbReference type="Gene3D" id="3.40.1090.10">
    <property type="entry name" value="Cytosolic phospholipase A2 catalytic domain"/>
    <property type="match status" value="1"/>
</dbReference>
<dbReference type="CTD" id="9802589"/>
<dbReference type="GO" id="GO:0016020">
    <property type="term" value="C:membrane"/>
    <property type="evidence" value="ECO:0007669"/>
    <property type="project" value="TreeGrafter"/>
</dbReference>
<dbReference type="PANTHER" id="PTHR12406:SF21">
    <property type="entry name" value="PNPLA DOMAIN-CONTAINING PROTEIN"/>
    <property type="match status" value="1"/>
</dbReference>
<dbReference type="GO" id="GO:0005811">
    <property type="term" value="C:lipid droplet"/>
    <property type="evidence" value="ECO:0007669"/>
    <property type="project" value="TreeGrafter"/>
</dbReference>
<dbReference type="GO" id="GO:0055088">
    <property type="term" value="P:lipid homeostasis"/>
    <property type="evidence" value="ECO:0007669"/>
    <property type="project" value="TreeGrafter"/>
</dbReference>
<sequence>MTDTNKTDEDGGTRKRYPSLNPQVPFDAEISNNYLIAFGDFSHFFDEEEKYSRKSAGSNDETSEKSPTSPDSDSESNSESNKENEEGKGKEAIEVELETKKTMPLRRARDPANRTPLQDAPQICLSFGGCGFLGSYQFGAAKTIYDHGKELLKRVVRYSGCSSGSLVATMLIFNPEKIPEAVEEIYKMADEVNETALGAMSPGFVIGERLRRVVERFVPDDVSKANDLLYVSVTRLKTWKNELISQFYSKSDLIDCLMASCYHPMYSSGLSGKAPILRGEAYIDGGYSNILPEFLDKRTVSVTAFAGDADVCPVEKSALFNDWMFAFFNQNMKMTFSNVKRVSNALFPPPRGMLQKYYEAGAQDAEKLLKEAGMWND</sequence>
<feature type="short sequence motif" description="GXSXG" evidence="2">
    <location>
        <begin position="160"/>
        <end position="164"/>
    </location>
</feature>
<comment type="caution">
    <text evidence="5">The sequence shown here is derived from an EMBL/GenBank/DDBJ whole genome shotgun (WGS) entry which is preliminary data.</text>
</comment>
<name>A0A6A5H846_CAERE</name>
<feature type="active site" description="Nucleophile" evidence="2">
    <location>
        <position position="162"/>
    </location>
</feature>
<feature type="compositionally biased region" description="Basic and acidic residues" evidence="3">
    <location>
        <begin position="80"/>
        <end position="100"/>
    </location>
</feature>
<dbReference type="FunFam" id="3.40.1090.10:FF:000057">
    <property type="entry name" value="Patatin-like phospholipase domain containing 4, isoform CRA_b"/>
    <property type="match status" value="1"/>
</dbReference>
<gene>
    <name evidence="5" type="ORF">GCK72_011561</name>
</gene>
<dbReference type="PANTHER" id="PTHR12406">
    <property type="entry name" value="CALCIUM-INDEPENDENT PHOSPHOLIPASE A2 IPLA2 -RELATED"/>
    <property type="match status" value="1"/>
</dbReference>
<dbReference type="AlphaFoldDB" id="A0A6A5H846"/>